<reference evidence="4" key="3">
    <citation type="submission" date="2025-09" db="UniProtKB">
        <authorList>
            <consortium name="Ensembl"/>
        </authorList>
    </citation>
    <scope>IDENTIFICATION</scope>
</reference>
<feature type="domain" description="Matrix-remodeling-associated protein 7 helical" evidence="3">
    <location>
        <begin position="120"/>
        <end position="181"/>
    </location>
</feature>
<dbReference type="Proteomes" id="UP000694620">
    <property type="component" value="Chromosome 14"/>
</dbReference>
<dbReference type="PANTHER" id="PTHR21845">
    <property type="entry name" value="TRANSMEMBRANE ANCHOR PROTEIN 1"/>
    <property type="match status" value="1"/>
</dbReference>
<evidence type="ECO:0000256" key="2">
    <source>
        <dbReference type="SAM" id="Phobius"/>
    </source>
</evidence>
<name>A0A8C4XD54_ERPCA</name>
<dbReference type="InterPro" id="IPR026622">
    <property type="entry name" value="Mxra7"/>
</dbReference>
<protein>
    <recommendedName>
        <fullName evidence="3">Matrix-remodeling-associated protein 7 helical domain-containing protein</fullName>
    </recommendedName>
</protein>
<dbReference type="Ensembl" id="ENSECRT00000022631.1">
    <property type="protein sequence ID" value="ENSECRP00000022158.1"/>
    <property type="gene ID" value="ENSECRG00000014990.1"/>
</dbReference>
<sequence length="206" mass="22899">MDGVLDSFEFAAPAVFFTIVALLLAAFLWRRRESLASVTAEGVETAVDKLEPTGEGEPVIEEQEDATSWDDAAASTAEDKGREDDSLDVEMSGGFPEAEPAESEMEKEVNEGEGGEDHLKYRPGKLRGSRLEMMMTKEEREEEQRVQREQLAAIFQLLQTKKETFGEMSPGDMEEQLKLYSKEMLGEATDGSANEQLGLHMPLMDL</sequence>
<feature type="compositionally biased region" description="Acidic residues" evidence="1">
    <location>
        <begin position="58"/>
        <end position="68"/>
    </location>
</feature>
<proteinExistence type="predicted"/>
<keyword evidence="2" id="KW-0812">Transmembrane</keyword>
<keyword evidence="5" id="KW-1185">Reference proteome</keyword>
<dbReference type="Pfam" id="PF25473">
    <property type="entry name" value="MXRA7_helical"/>
    <property type="match status" value="1"/>
</dbReference>
<feature type="transmembrane region" description="Helical" evidence="2">
    <location>
        <begin position="12"/>
        <end position="29"/>
    </location>
</feature>
<evidence type="ECO:0000259" key="3">
    <source>
        <dbReference type="Pfam" id="PF25473"/>
    </source>
</evidence>
<keyword evidence="2" id="KW-1133">Transmembrane helix</keyword>
<evidence type="ECO:0000256" key="1">
    <source>
        <dbReference type="SAM" id="MobiDB-lite"/>
    </source>
</evidence>
<evidence type="ECO:0000313" key="4">
    <source>
        <dbReference type="Ensembl" id="ENSECRP00000022158.1"/>
    </source>
</evidence>
<dbReference type="PANTHER" id="PTHR21845:SF2">
    <property type="entry name" value="MATRIX-REMODELING-ASSOCIATED PROTEIN 7"/>
    <property type="match status" value="1"/>
</dbReference>
<feature type="region of interest" description="Disordered" evidence="1">
    <location>
        <begin position="47"/>
        <end position="127"/>
    </location>
</feature>
<feature type="compositionally biased region" description="Basic and acidic residues" evidence="1">
    <location>
        <begin position="104"/>
        <end position="120"/>
    </location>
</feature>
<reference evidence="4" key="2">
    <citation type="submission" date="2025-08" db="UniProtKB">
        <authorList>
            <consortium name="Ensembl"/>
        </authorList>
    </citation>
    <scope>IDENTIFICATION</scope>
</reference>
<accession>A0A8C4XD54</accession>
<keyword evidence="2" id="KW-0472">Membrane</keyword>
<organism evidence="4 5">
    <name type="scientific">Erpetoichthys calabaricus</name>
    <name type="common">Rope fish</name>
    <name type="synonym">Calamoichthys calabaricus</name>
    <dbReference type="NCBI Taxonomy" id="27687"/>
    <lineage>
        <taxon>Eukaryota</taxon>
        <taxon>Metazoa</taxon>
        <taxon>Chordata</taxon>
        <taxon>Craniata</taxon>
        <taxon>Vertebrata</taxon>
        <taxon>Euteleostomi</taxon>
        <taxon>Actinopterygii</taxon>
        <taxon>Polypteriformes</taxon>
        <taxon>Polypteridae</taxon>
        <taxon>Erpetoichthys</taxon>
    </lineage>
</organism>
<reference evidence="4" key="1">
    <citation type="submission" date="2021-06" db="EMBL/GenBank/DDBJ databases">
        <authorList>
            <consortium name="Wellcome Sanger Institute Data Sharing"/>
        </authorList>
    </citation>
    <scope>NUCLEOTIDE SEQUENCE [LARGE SCALE GENOMIC DNA]</scope>
</reference>
<dbReference type="AlphaFoldDB" id="A0A8C4XD54"/>
<evidence type="ECO:0000313" key="5">
    <source>
        <dbReference type="Proteomes" id="UP000694620"/>
    </source>
</evidence>
<gene>
    <name evidence="4" type="primary">si:ch73-366l1.5</name>
</gene>
<dbReference type="GeneTree" id="ENSGT00940000163380"/>
<dbReference type="InterPro" id="IPR057534">
    <property type="entry name" value="MXRA7_helical"/>
</dbReference>